<sequence>MKKNIQTRIAKRKLRIRSKISGSENRPRLSVFRSNRYIYAQLIDDVKGVTLLSVSEKELPKDSINKKMKKNGKASILGQILAQKAIKRKIKTIVFDRNRYKYHGRIKALAESVREGGLKF</sequence>
<evidence type="ECO:0000256" key="2">
    <source>
        <dbReference type="ARBA" id="ARBA00022730"/>
    </source>
</evidence>
<dbReference type="PANTHER" id="PTHR12899">
    <property type="entry name" value="39S RIBOSOMAL PROTEIN L18, MITOCHONDRIAL"/>
    <property type="match status" value="1"/>
</dbReference>
<keyword evidence="3 7" id="KW-0694">RNA-binding</keyword>
<comment type="function">
    <text evidence="7">This is one of the proteins that bind and probably mediate the attachment of the 5S RNA into the large ribosomal subunit, where it forms part of the central protuberance.</text>
</comment>
<keyword evidence="5 7" id="KW-0687">Ribonucleoprotein</keyword>
<dbReference type="Proteomes" id="UP000178230">
    <property type="component" value="Unassembled WGS sequence"/>
</dbReference>
<dbReference type="GO" id="GO:0003735">
    <property type="term" value="F:structural constituent of ribosome"/>
    <property type="evidence" value="ECO:0007669"/>
    <property type="project" value="InterPro"/>
</dbReference>
<dbReference type="CDD" id="cd00432">
    <property type="entry name" value="Ribosomal_L18_L5e"/>
    <property type="match status" value="1"/>
</dbReference>
<dbReference type="PANTHER" id="PTHR12899:SF3">
    <property type="entry name" value="LARGE RIBOSOMAL SUBUNIT PROTEIN UL18M"/>
    <property type="match status" value="1"/>
</dbReference>
<proteinExistence type="inferred from homology"/>
<protein>
    <recommendedName>
        <fullName evidence="6 7">Large ribosomal subunit protein uL18</fullName>
    </recommendedName>
</protein>
<dbReference type="InterPro" id="IPR005484">
    <property type="entry name" value="Ribosomal_uL18_bac/plant/anim"/>
</dbReference>
<evidence type="ECO:0000256" key="6">
    <source>
        <dbReference type="ARBA" id="ARBA00035197"/>
    </source>
</evidence>
<evidence type="ECO:0000313" key="9">
    <source>
        <dbReference type="Proteomes" id="UP000178230"/>
    </source>
</evidence>
<evidence type="ECO:0000313" key="8">
    <source>
        <dbReference type="EMBL" id="OGG00112.1"/>
    </source>
</evidence>
<dbReference type="AlphaFoldDB" id="A0A1F5YJR9"/>
<comment type="caution">
    <text evidence="8">The sequence shown here is derived from an EMBL/GenBank/DDBJ whole genome shotgun (WGS) entry which is preliminary data.</text>
</comment>
<keyword evidence="4 7" id="KW-0689">Ribosomal protein</keyword>
<dbReference type="GO" id="GO:0022625">
    <property type="term" value="C:cytosolic large ribosomal subunit"/>
    <property type="evidence" value="ECO:0007669"/>
    <property type="project" value="TreeGrafter"/>
</dbReference>
<evidence type="ECO:0000256" key="5">
    <source>
        <dbReference type="ARBA" id="ARBA00023274"/>
    </source>
</evidence>
<dbReference type="InterPro" id="IPR057268">
    <property type="entry name" value="Ribosomal_L18"/>
</dbReference>
<evidence type="ECO:0000256" key="4">
    <source>
        <dbReference type="ARBA" id="ARBA00022980"/>
    </source>
</evidence>
<name>A0A1F5YJR9_9BACT</name>
<dbReference type="NCBIfam" id="TIGR00060">
    <property type="entry name" value="L18_bact"/>
    <property type="match status" value="1"/>
</dbReference>
<dbReference type="Pfam" id="PF00861">
    <property type="entry name" value="Ribosomal_L18p"/>
    <property type="match status" value="1"/>
</dbReference>
<dbReference type="GO" id="GO:0008097">
    <property type="term" value="F:5S rRNA binding"/>
    <property type="evidence" value="ECO:0007669"/>
    <property type="project" value="TreeGrafter"/>
</dbReference>
<dbReference type="HAMAP" id="MF_01337_B">
    <property type="entry name" value="Ribosomal_uL18_B"/>
    <property type="match status" value="1"/>
</dbReference>
<dbReference type="InterPro" id="IPR004389">
    <property type="entry name" value="Ribosomal_uL18_bac-type"/>
</dbReference>
<evidence type="ECO:0000256" key="1">
    <source>
        <dbReference type="ARBA" id="ARBA00007116"/>
    </source>
</evidence>
<dbReference type="FunFam" id="3.30.420.100:FF:000001">
    <property type="entry name" value="50S ribosomal protein L18"/>
    <property type="match status" value="1"/>
</dbReference>
<dbReference type="Gene3D" id="3.30.420.100">
    <property type="match status" value="1"/>
</dbReference>
<comment type="subunit">
    <text evidence="7">Part of the 50S ribosomal subunit; part of the 5S rRNA/L5/L18/L25 subcomplex. Contacts the 5S and 23S rRNAs.</text>
</comment>
<gene>
    <name evidence="7" type="primary">rplR</name>
    <name evidence="8" type="ORF">A2Y99_04730</name>
</gene>
<comment type="similarity">
    <text evidence="1 7">Belongs to the universal ribosomal protein uL18 family.</text>
</comment>
<keyword evidence="2 7" id="KW-0699">rRNA-binding</keyword>
<accession>A0A1F5YJR9</accession>
<reference evidence="8 9" key="1">
    <citation type="journal article" date="2016" name="Nat. Commun.">
        <title>Thousands of microbial genomes shed light on interconnected biogeochemical processes in an aquifer system.</title>
        <authorList>
            <person name="Anantharaman K."/>
            <person name="Brown C.T."/>
            <person name="Hug L.A."/>
            <person name="Sharon I."/>
            <person name="Castelle C.J."/>
            <person name="Probst A.J."/>
            <person name="Thomas B.C."/>
            <person name="Singh A."/>
            <person name="Wilkins M.J."/>
            <person name="Karaoz U."/>
            <person name="Brodie E.L."/>
            <person name="Williams K.H."/>
            <person name="Hubbard S.S."/>
            <person name="Banfield J.F."/>
        </authorList>
    </citation>
    <scope>NUCLEOTIDE SEQUENCE [LARGE SCALE GENOMIC DNA]</scope>
</reference>
<dbReference type="EMBL" id="MFIY01000024">
    <property type="protein sequence ID" value="OGG00112.1"/>
    <property type="molecule type" value="Genomic_DNA"/>
</dbReference>
<dbReference type="GO" id="GO:0006412">
    <property type="term" value="P:translation"/>
    <property type="evidence" value="ECO:0007669"/>
    <property type="project" value="UniProtKB-UniRule"/>
</dbReference>
<organism evidence="8 9">
    <name type="scientific">Candidatus Gottesmanbacteria bacterium RBG_13_37_7</name>
    <dbReference type="NCBI Taxonomy" id="1798369"/>
    <lineage>
        <taxon>Bacteria</taxon>
        <taxon>Candidatus Gottesmaniibacteriota</taxon>
    </lineage>
</organism>
<dbReference type="SUPFAM" id="SSF53137">
    <property type="entry name" value="Translational machinery components"/>
    <property type="match status" value="1"/>
</dbReference>
<evidence type="ECO:0000256" key="3">
    <source>
        <dbReference type="ARBA" id="ARBA00022884"/>
    </source>
</evidence>
<evidence type="ECO:0000256" key="7">
    <source>
        <dbReference type="HAMAP-Rule" id="MF_01337"/>
    </source>
</evidence>